<feature type="compositionally biased region" description="Basic and acidic residues" evidence="2">
    <location>
        <begin position="296"/>
        <end position="309"/>
    </location>
</feature>
<dbReference type="GO" id="GO:0030289">
    <property type="term" value="C:protein phosphatase 4 complex"/>
    <property type="evidence" value="ECO:0007669"/>
    <property type="project" value="InterPro"/>
</dbReference>
<dbReference type="PANTHER" id="PTHR16487:SF6">
    <property type="entry name" value="SERINE_THREONINE-PROTEIN PHOSPHATASE 4 REGULATORY SUBUNIT 2-A"/>
    <property type="match status" value="1"/>
</dbReference>
<evidence type="ECO:0000256" key="1">
    <source>
        <dbReference type="ARBA" id="ARBA00009207"/>
    </source>
</evidence>
<dbReference type="STRING" id="8078.ENSFHEP00000025844"/>
<name>A0A3Q2QGB4_FUNHE</name>
<dbReference type="InterPro" id="IPR015267">
    <property type="entry name" value="PPP4R2"/>
</dbReference>
<dbReference type="GO" id="GO:0005634">
    <property type="term" value="C:nucleus"/>
    <property type="evidence" value="ECO:0007669"/>
    <property type="project" value="TreeGrafter"/>
</dbReference>
<evidence type="ECO:0000256" key="2">
    <source>
        <dbReference type="SAM" id="MobiDB-lite"/>
    </source>
</evidence>
<evidence type="ECO:0000313" key="4">
    <source>
        <dbReference type="Proteomes" id="UP000265000"/>
    </source>
</evidence>
<dbReference type="Ensembl" id="ENSFHET00000004212.1">
    <property type="protein sequence ID" value="ENSFHEP00000025844.1"/>
    <property type="gene ID" value="ENSFHEG00000008293.1"/>
</dbReference>
<reference evidence="3" key="1">
    <citation type="submission" date="2025-08" db="UniProtKB">
        <authorList>
            <consortium name="Ensembl"/>
        </authorList>
    </citation>
    <scope>IDENTIFICATION</scope>
</reference>
<dbReference type="GO" id="GO:0005737">
    <property type="term" value="C:cytoplasm"/>
    <property type="evidence" value="ECO:0007669"/>
    <property type="project" value="TreeGrafter"/>
</dbReference>
<reference evidence="3" key="2">
    <citation type="submission" date="2025-09" db="UniProtKB">
        <authorList>
            <consortium name="Ensembl"/>
        </authorList>
    </citation>
    <scope>IDENTIFICATION</scope>
</reference>
<keyword evidence="4" id="KW-1185">Reference proteome</keyword>
<dbReference type="GeneTree" id="ENSGT00940000162859"/>
<feature type="compositionally biased region" description="Polar residues" evidence="2">
    <location>
        <begin position="399"/>
        <end position="415"/>
    </location>
</feature>
<dbReference type="PANTHER" id="PTHR16487">
    <property type="entry name" value="PPP4R2-RELATED PROTEIN"/>
    <property type="match status" value="1"/>
</dbReference>
<evidence type="ECO:0000313" key="3">
    <source>
        <dbReference type="Ensembl" id="ENSFHEP00000025844.1"/>
    </source>
</evidence>
<feature type="compositionally biased region" description="Polar residues" evidence="2">
    <location>
        <begin position="425"/>
        <end position="435"/>
    </location>
</feature>
<feature type="compositionally biased region" description="Basic and acidic residues" evidence="2">
    <location>
        <begin position="253"/>
        <end position="269"/>
    </location>
</feature>
<dbReference type="Proteomes" id="UP000265000">
    <property type="component" value="Unplaced"/>
</dbReference>
<dbReference type="AlphaFoldDB" id="A0A3Q2QGB4"/>
<proteinExistence type="inferred from homology"/>
<accession>A0A3Q2QGB4</accession>
<organism evidence="3 4">
    <name type="scientific">Fundulus heteroclitus</name>
    <name type="common">Killifish</name>
    <name type="synonym">Mummichog</name>
    <dbReference type="NCBI Taxonomy" id="8078"/>
    <lineage>
        <taxon>Eukaryota</taxon>
        <taxon>Metazoa</taxon>
        <taxon>Chordata</taxon>
        <taxon>Craniata</taxon>
        <taxon>Vertebrata</taxon>
        <taxon>Euteleostomi</taxon>
        <taxon>Actinopterygii</taxon>
        <taxon>Neopterygii</taxon>
        <taxon>Teleostei</taxon>
        <taxon>Neoteleostei</taxon>
        <taxon>Acanthomorphata</taxon>
        <taxon>Ovalentaria</taxon>
        <taxon>Atherinomorphae</taxon>
        <taxon>Cyprinodontiformes</taxon>
        <taxon>Fundulidae</taxon>
        <taxon>Fundulus</taxon>
    </lineage>
</organism>
<protein>
    <submittedName>
        <fullName evidence="3">Serine/threonine-protein phosphatase 4 regulatory subunit 2-A</fullName>
    </submittedName>
</protein>
<feature type="region of interest" description="Disordered" evidence="2">
    <location>
        <begin position="221"/>
        <end position="457"/>
    </location>
</feature>
<dbReference type="GO" id="GO:0019888">
    <property type="term" value="F:protein phosphatase regulator activity"/>
    <property type="evidence" value="ECO:0007669"/>
    <property type="project" value="InterPro"/>
</dbReference>
<sequence>MPENVNIVVLRALPQNCKRNRRHAQFRTASSFVGLLAASCSANQQAFPACGLDTAMDIDALLEAFQDFEKRGKKDICPTLEQFLCHVAKTGQPMIPWSQFKTYFLFKLDKVMEDFHASTPEERDTHDPNVEYIPFEEMKKRILKIVDGYNGIPFTIQRLCELLTDPKRNYTGTDKFLRGLEKNVMVVSYLHSTSEKNGTATINRMNGVMFLGNTALYSDSRNVNGPGMPKTLNRPKLSSSSSLSTNGLPECPASKETDAIPEPEEHHLSETPPSEDEVKPKYGIKNKHPEEDEESDGNKQESKKLKTGEKEDDTEREETESSCHEEPESSLETPESEEKTRGEDGDSETSSDTPCISDSHEQTSTQSDPPGSPEESNEAGAAISVQSSISEDQAEQAAPSETHSTVEQDSAVCSSSEEEGLPSEKVSSCSNSPELSTEGGAETSDSAETALEPGEHD</sequence>
<dbReference type="Pfam" id="PF09184">
    <property type="entry name" value="PPP4R2"/>
    <property type="match status" value="1"/>
</dbReference>
<feature type="compositionally biased region" description="Polar residues" evidence="2">
    <location>
        <begin position="348"/>
        <end position="369"/>
    </location>
</feature>
<comment type="similarity">
    <text evidence="1">Belongs to the PPP4R2 family.</text>
</comment>